<evidence type="ECO:0000313" key="10">
    <source>
        <dbReference type="EMBL" id="TDX98209.1"/>
    </source>
</evidence>
<proteinExistence type="inferred from homology"/>
<dbReference type="PANTHER" id="PTHR43413">
    <property type="entry name" value="TRANSCRIPTIONAL REGULATOR, ASNC FAMILY"/>
    <property type="match status" value="1"/>
</dbReference>
<evidence type="ECO:0000256" key="4">
    <source>
        <dbReference type="ARBA" id="ARBA00023465"/>
    </source>
</evidence>
<comment type="function">
    <text evidence="6">Involved in heme d1 biosynthesis. Catalyzes the decarboxylation of siroheme into didecarboxysiroheme.</text>
</comment>
<dbReference type="RefSeq" id="WP_208321387.1">
    <property type="nucleotide sequence ID" value="NZ_SOQX01000009.1"/>
</dbReference>
<dbReference type="SMART" id="SM00344">
    <property type="entry name" value="HTH_ASNC"/>
    <property type="match status" value="1"/>
</dbReference>
<dbReference type="GO" id="GO:0003677">
    <property type="term" value="F:DNA binding"/>
    <property type="evidence" value="ECO:0007669"/>
    <property type="project" value="UniProtKB-KW"/>
</dbReference>
<dbReference type="EMBL" id="SOQX01000009">
    <property type="protein sequence ID" value="TDX98209.1"/>
    <property type="molecule type" value="Genomic_DNA"/>
</dbReference>
<evidence type="ECO:0000256" key="1">
    <source>
        <dbReference type="ARBA" id="ARBA00023239"/>
    </source>
</evidence>
<evidence type="ECO:0000256" key="2">
    <source>
        <dbReference type="ARBA" id="ARBA00023444"/>
    </source>
</evidence>
<feature type="domain" description="Siroheme decarboxylase NirL-like HTH" evidence="9">
    <location>
        <begin position="24"/>
        <end position="69"/>
    </location>
</feature>
<comment type="caution">
    <text evidence="10">The sequence shown here is derived from an EMBL/GenBank/DDBJ whole genome shotgun (WGS) entry which is preliminary data.</text>
</comment>
<evidence type="ECO:0000256" key="7">
    <source>
        <dbReference type="ARBA" id="ARBA00048470"/>
    </source>
</evidence>
<evidence type="ECO:0000256" key="6">
    <source>
        <dbReference type="ARBA" id="ARBA00045291"/>
    </source>
</evidence>
<evidence type="ECO:0000259" key="9">
    <source>
        <dbReference type="Pfam" id="PF22451"/>
    </source>
</evidence>
<comment type="similarity">
    <text evidence="3">Belongs to the Ahb/Nir family.</text>
</comment>
<keyword evidence="1" id="KW-0456">Lyase</keyword>
<sequence>MDMKTFSKQLQSINQHLAQLDAIDDALIRAIENGLPLCSRPYAEIARQLGIDEQQVLARLAGLQQQGVIKRMGVIVRHRELGYRANAMLVWDVPDERVSELGRCLSQYDFITLCYRRPRVLPDWPYNLFCMIHGKSREDVLQRIDWLIEQCHLESLPHHVLFSRRRFKQRGAVYRADNMRHTQKRQEKHCAT</sequence>
<dbReference type="Proteomes" id="UP000294914">
    <property type="component" value="Unassembled WGS sequence"/>
</dbReference>
<evidence type="ECO:0000313" key="11">
    <source>
        <dbReference type="Proteomes" id="UP000294914"/>
    </source>
</evidence>
<dbReference type="Gene3D" id="3.30.70.3460">
    <property type="match status" value="1"/>
</dbReference>
<dbReference type="InterPro" id="IPR019888">
    <property type="entry name" value="Tscrpt_reg_AsnC-like"/>
</dbReference>
<dbReference type="PANTHER" id="PTHR43413:SF1">
    <property type="entry name" value="SIROHEME DECARBOXYLASE NIRL SUBUNIT"/>
    <property type="match status" value="1"/>
</dbReference>
<dbReference type="AlphaFoldDB" id="A0A4R8IF37"/>
<dbReference type="Pfam" id="PF17805">
    <property type="entry name" value="AsnC_trans_reg2"/>
    <property type="match status" value="1"/>
</dbReference>
<dbReference type="InterPro" id="IPR053953">
    <property type="entry name" value="NirdL-like_HTH"/>
</dbReference>
<keyword evidence="10" id="KW-0238">DNA-binding</keyword>
<comment type="catalytic activity">
    <reaction evidence="7">
        <text>siroheme + 2 H(+) = 12,18-didecarboxysiroheme + 2 CO2</text>
        <dbReference type="Rhea" id="RHEA:19093"/>
        <dbReference type="ChEBI" id="CHEBI:15378"/>
        <dbReference type="ChEBI" id="CHEBI:16526"/>
        <dbReference type="ChEBI" id="CHEBI:60052"/>
        <dbReference type="ChEBI" id="CHEBI:140497"/>
        <dbReference type="EC" id="4.1.1.111"/>
    </reaction>
</comment>
<reference evidence="10 11" key="1">
    <citation type="submission" date="2019-03" db="EMBL/GenBank/DDBJ databases">
        <title>Genomic Encyclopedia of Type Strains, Phase IV (KMG-IV): sequencing the most valuable type-strain genomes for metagenomic binning, comparative biology and taxonomic classification.</title>
        <authorList>
            <person name="Goeker M."/>
        </authorList>
    </citation>
    <scope>NUCLEOTIDE SEQUENCE [LARGE SCALE GENOMIC DNA]</scope>
    <source>
        <strain evidence="10 11">DSM 16326</strain>
    </source>
</reference>
<dbReference type="Pfam" id="PF22451">
    <property type="entry name" value="NirdL-like_HTH"/>
    <property type="match status" value="1"/>
</dbReference>
<dbReference type="InterPro" id="IPR050684">
    <property type="entry name" value="HTH-Siroheme_Decarb"/>
</dbReference>
<evidence type="ECO:0000256" key="3">
    <source>
        <dbReference type="ARBA" id="ARBA00023457"/>
    </source>
</evidence>
<protein>
    <recommendedName>
        <fullName evidence="5">siroheme decarboxylase</fullName>
        <ecNumber evidence="5">4.1.1.111</ecNumber>
    </recommendedName>
</protein>
<dbReference type="InterPro" id="IPR040523">
    <property type="entry name" value="AsnC_trans_reg2"/>
</dbReference>
<keyword evidence="11" id="KW-1185">Reference proteome</keyword>
<feature type="domain" description="Siroheme decarboxylase AsnC-like ligand binding" evidence="8">
    <location>
        <begin position="81"/>
        <end position="168"/>
    </location>
</feature>
<comment type="subunit">
    <text evidence="4">Probably forms a complex composed of NirD, NirL, NirG and NirH. All proteins are required for the total conversion of siroheme to didecarboxysiroheme.</text>
</comment>
<accession>A0A4R8IF37</accession>
<comment type="pathway">
    <text evidence="2">Porphyrin-containing compound metabolism.</text>
</comment>
<gene>
    <name evidence="10" type="ORF">EDC23_2693</name>
</gene>
<dbReference type="GO" id="GO:0016829">
    <property type="term" value="F:lyase activity"/>
    <property type="evidence" value="ECO:0007669"/>
    <property type="project" value="UniProtKB-KW"/>
</dbReference>
<dbReference type="InterPro" id="IPR036390">
    <property type="entry name" value="WH_DNA-bd_sf"/>
</dbReference>
<dbReference type="SUPFAM" id="SSF46785">
    <property type="entry name" value="Winged helix' DNA-binding domain"/>
    <property type="match status" value="1"/>
</dbReference>
<organism evidence="10 11">
    <name type="scientific">Thiohalophilus thiocyanatoxydans</name>
    <dbReference type="NCBI Taxonomy" id="381308"/>
    <lineage>
        <taxon>Bacteria</taxon>
        <taxon>Pseudomonadati</taxon>
        <taxon>Pseudomonadota</taxon>
        <taxon>Gammaproteobacteria</taxon>
        <taxon>Thiohalomonadales</taxon>
        <taxon>Thiohalophilaceae</taxon>
        <taxon>Thiohalophilus</taxon>
    </lineage>
</organism>
<evidence type="ECO:0000259" key="8">
    <source>
        <dbReference type="Pfam" id="PF17805"/>
    </source>
</evidence>
<evidence type="ECO:0000256" key="5">
    <source>
        <dbReference type="ARBA" id="ARBA00023471"/>
    </source>
</evidence>
<name>A0A4R8IF37_9GAMM</name>
<dbReference type="EC" id="4.1.1.111" evidence="5"/>